<sequence>MSYALAACSSFVKVPIYFLIWSTLRSACQFELFLDTPIYLDLLLRFFLCVLLAFLAEQVNLVTYPLRIRNLKLVSLSVILSSLVLRLLFLRSGSTFSYCSIFCWATGLIDMSVCSVFRRISMSYVLACCCIPPLLGYKVSWVSCVLQSQ</sequence>
<keyword evidence="1" id="KW-0472">Membrane</keyword>
<evidence type="ECO:0000256" key="1">
    <source>
        <dbReference type="SAM" id="Phobius"/>
    </source>
</evidence>
<feature type="transmembrane region" description="Helical" evidence="1">
    <location>
        <begin position="42"/>
        <end position="64"/>
    </location>
</feature>
<proteinExistence type="predicted"/>
<comment type="caution">
    <text evidence="2">The sequence shown here is derived from an EMBL/GenBank/DDBJ whole genome shotgun (WGS) entry which is preliminary data.</text>
</comment>
<reference evidence="2" key="1">
    <citation type="submission" date="2023-07" db="EMBL/GenBank/DDBJ databases">
        <authorList>
            <consortium name="AG Swart"/>
            <person name="Singh M."/>
            <person name="Singh A."/>
            <person name="Seah K."/>
            <person name="Emmerich C."/>
        </authorList>
    </citation>
    <scope>NUCLEOTIDE SEQUENCE</scope>
    <source>
        <strain evidence="2">DP1</strain>
    </source>
</reference>
<keyword evidence="1" id="KW-1133">Transmembrane helix</keyword>
<feature type="transmembrane region" description="Helical" evidence="1">
    <location>
        <begin position="71"/>
        <end position="89"/>
    </location>
</feature>
<evidence type="ECO:0000313" key="3">
    <source>
        <dbReference type="Proteomes" id="UP001295684"/>
    </source>
</evidence>
<dbReference type="EMBL" id="CAMPGE010024775">
    <property type="protein sequence ID" value="CAI2382590.1"/>
    <property type="molecule type" value="Genomic_DNA"/>
</dbReference>
<organism evidence="2 3">
    <name type="scientific">Euplotes crassus</name>
    <dbReference type="NCBI Taxonomy" id="5936"/>
    <lineage>
        <taxon>Eukaryota</taxon>
        <taxon>Sar</taxon>
        <taxon>Alveolata</taxon>
        <taxon>Ciliophora</taxon>
        <taxon>Intramacronucleata</taxon>
        <taxon>Spirotrichea</taxon>
        <taxon>Hypotrichia</taxon>
        <taxon>Euplotida</taxon>
        <taxon>Euplotidae</taxon>
        <taxon>Moneuplotes</taxon>
    </lineage>
</organism>
<keyword evidence="3" id="KW-1185">Reference proteome</keyword>
<keyword evidence="1" id="KW-0812">Transmembrane</keyword>
<protein>
    <submittedName>
        <fullName evidence="2">Uncharacterized protein</fullName>
    </submittedName>
</protein>
<gene>
    <name evidence="2" type="ORF">ECRASSUSDP1_LOCUS24068</name>
</gene>
<accession>A0AAD1Y0M3</accession>
<name>A0AAD1Y0M3_EUPCR</name>
<feature type="transmembrane region" description="Helical" evidence="1">
    <location>
        <begin position="95"/>
        <end position="117"/>
    </location>
</feature>
<dbReference type="Proteomes" id="UP001295684">
    <property type="component" value="Unassembled WGS sequence"/>
</dbReference>
<dbReference type="AlphaFoldDB" id="A0AAD1Y0M3"/>
<evidence type="ECO:0000313" key="2">
    <source>
        <dbReference type="EMBL" id="CAI2382590.1"/>
    </source>
</evidence>